<dbReference type="InterPro" id="IPR020557">
    <property type="entry name" value="Fumarate_lyase_CS"/>
</dbReference>
<dbReference type="GO" id="GO:0006188">
    <property type="term" value="P:IMP biosynthetic process"/>
    <property type="evidence" value="ECO:0007669"/>
    <property type="project" value="InterPro"/>
</dbReference>
<organism evidence="5 6">
    <name type="scientific">Treponema ruminis</name>
    <dbReference type="NCBI Taxonomy" id="744515"/>
    <lineage>
        <taxon>Bacteria</taxon>
        <taxon>Pseudomonadati</taxon>
        <taxon>Spirochaetota</taxon>
        <taxon>Spirochaetia</taxon>
        <taxon>Spirochaetales</taxon>
        <taxon>Treponemataceae</taxon>
        <taxon>Treponema</taxon>
    </lineage>
</organism>
<gene>
    <name evidence="5" type="ORF">HNP76_001431</name>
</gene>
<evidence type="ECO:0000256" key="1">
    <source>
        <dbReference type="ARBA" id="ARBA00022755"/>
    </source>
</evidence>
<dbReference type="GO" id="GO:0004018">
    <property type="term" value="F:N6-(1,2-dicarboxyethyl)AMP AMP-lyase (fumarate-forming) activity"/>
    <property type="evidence" value="ECO:0007669"/>
    <property type="project" value="InterPro"/>
</dbReference>
<evidence type="ECO:0000259" key="4">
    <source>
        <dbReference type="SMART" id="SM00998"/>
    </source>
</evidence>
<dbReference type="PRINTS" id="PR00145">
    <property type="entry name" value="ARGSUCLYASE"/>
</dbReference>
<dbReference type="GO" id="GO:0005829">
    <property type="term" value="C:cytosol"/>
    <property type="evidence" value="ECO:0007669"/>
    <property type="project" value="TreeGrafter"/>
</dbReference>
<dbReference type="InterPro" id="IPR000362">
    <property type="entry name" value="Fumarate_lyase_fam"/>
</dbReference>
<dbReference type="AlphaFoldDB" id="A0A7W8G8Y2"/>
<dbReference type="InterPro" id="IPR019468">
    <property type="entry name" value="AdenyloSucc_lyase_C"/>
</dbReference>
<dbReference type="PRINTS" id="PR00149">
    <property type="entry name" value="FUMRATELYASE"/>
</dbReference>
<sequence>METRNIFENLSCIDHRYSLSEKAAFDGLSQYISEQASIRSCARCEAALVKAHLKVRGKLTDELAKTLDDVAANIDPEEVYAEEEKTKHNIRALVNVMKTKVNAEIGPLIHLGATSVDILDTALSCRMRDVTKNVVLPELKQLEKYLCEIAERECATPQVGRTHGQHAVPITFGWSIAEFVARLGKSILRIEELSNDLVGKLAGPVGSYNGPSMIVKDPEELERIYTEFLGLKPSEYSNQLVEPEHVLRLLLEMNVAFGIIANLADDLRNLQRSEIGEVFEYFASTQVGSSTMPQKRNPWNSEHVKSLWKAMCPRVITFYMDQISEHQRDLTNSASQRFISDYVSGFTMAVARMNSVVKGLQADKEGMAKNLQGAGGKVKGGVLAEPAYILLGEAGVNDGHEVIRKITLEAEKTGKTFFEVLKTHEEAFAKITAQLEKLGIENPATFFENPANYCGLAAVKSKRLAQKYAELMK</sequence>
<evidence type="ECO:0000256" key="3">
    <source>
        <dbReference type="ARBA" id="ARBA00025012"/>
    </source>
</evidence>
<name>A0A7W8G8Y2_9SPIR</name>
<evidence type="ECO:0000313" key="5">
    <source>
        <dbReference type="EMBL" id="MBB5226063.1"/>
    </source>
</evidence>
<keyword evidence="6" id="KW-1185">Reference proteome</keyword>
<dbReference type="InterPro" id="IPR008948">
    <property type="entry name" value="L-Aspartase-like"/>
</dbReference>
<dbReference type="Pfam" id="PF08328">
    <property type="entry name" value="ASL_C"/>
    <property type="match status" value="1"/>
</dbReference>
<comment type="function">
    <text evidence="3">Catalyzes two reactions in de novo purine nucleotide biosynthesis. Catalyzes the breakdown of 5-aminoimidazole- (N-succinylocarboxamide) ribotide (SAICAR or 2-[5-amino-1-(5-phospho-beta-D-ribosyl)imidazole-4-carboxamido]succinate) to 5-aminoimidazole-4-carboxamide ribotide (AICAR or 5-amino-1-(5-phospho-beta-D-ribosyl)imidazole-4-carboxamide) and fumarate, and of adenylosuccinate (ADS or N(6)-(1,2-dicarboxyethyl)-AMP) to adenosine monophosphate (AMP) and fumarate.</text>
</comment>
<dbReference type="PROSITE" id="PS00163">
    <property type="entry name" value="FUMARATE_LYASES"/>
    <property type="match status" value="1"/>
</dbReference>
<dbReference type="GO" id="GO:0044208">
    <property type="term" value="P:'de novo' AMP biosynthetic process"/>
    <property type="evidence" value="ECO:0007669"/>
    <property type="project" value="TreeGrafter"/>
</dbReference>
<dbReference type="InterPro" id="IPR013539">
    <property type="entry name" value="PurB_C"/>
</dbReference>
<evidence type="ECO:0000256" key="2">
    <source>
        <dbReference type="ARBA" id="ARBA00023239"/>
    </source>
</evidence>
<dbReference type="CDD" id="cd01595">
    <property type="entry name" value="Adenylsuccinate_lyase_like"/>
    <property type="match status" value="1"/>
</dbReference>
<dbReference type="InterPro" id="IPR022761">
    <property type="entry name" value="Fumarate_lyase_N"/>
</dbReference>
<dbReference type="Proteomes" id="UP000518887">
    <property type="component" value="Unassembled WGS sequence"/>
</dbReference>
<dbReference type="RefSeq" id="WP_184658982.1">
    <property type="nucleotide sequence ID" value="NZ_CP031518.1"/>
</dbReference>
<dbReference type="SUPFAM" id="SSF48557">
    <property type="entry name" value="L-aspartase-like"/>
    <property type="match status" value="1"/>
</dbReference>
<proteinExistence type="predicted"/>
<protein>
    <submittedName>
        <fullName evidence="5">Adenylosuccinate lyase</fullName>
        <ecNumber evidence="5">4.3.2.2</ecNumber>
    </submittedName>
</protein>
<dbReference type="Gene3D" id="1.10.275.10">
    <property type="entry name" value="Fumarase/aspartase (N-terminal domain)"/>
    <property type="match status" value="1"/>
</dbReference>
<dbReference type="InterPro" id="IPR024083">
    <property type="entry name" value="Fumarase/histidase_N"/>
</dbReference>
<dbReference type="PANTHER" id="PTHR43172:SF1">
    <property type="entry name" value="ADENYLOSUCCINATE LYASE"/>
    <property type="match status" value="1"/>
</dbReference>
<dbReference type="EC" id="4.3.2.2" evidence="5"/>
<keyword evidence="2 5" id="KW-0456">Lyase</keyword>
<comment type="caution">
    <text evidence="5">The sequence shown here is derived from an EMBL/GenBank/DDBJ whole genome shotgun (WGS) entry which is preliminary data.</text>
</comment>
<dbReference type="SMART" id="SM00998">
    <property type="entry name" value="ADSL_C"/>
    <property type="match status" value="1"/>
</dbReference>
<dbReference type="EMBL" id="JACHFQ010000004">
    <property type="protein sequence ID" value="MBB5226063.1"/>
    <property type="molecule type" value="Genomic_DNA"/>
</dbReference>
<dbReference type="GO" id="GO:0070626">
    <property type="term" value="F:(S)-2-(5-amino-1-(5-phospho-D-ribosyl)imidazole-4-carboxamido) succinate lyase (fumarate-forming) activity"/>
    <property type="evidence" value="ECO:0007669"/>
    <property type="project" value="TreeGrafter"/>
</dbReference>
<keyword evidence="1" id="KW-0658">Purine biosynthesis</keyword>
<accession>A0A7W8G8Y2</accession>
<dbReference type="Pfam" id="PF00206">
    <property type="entry name" value="Lyase_1"/>
    <property type="match status" value="1"/>
</dbReference>
<reference evidence="5 6" key="1">
    <citation type="submission" date="2020-08" db="EMBL/GenBank/DDBJ databases">
        <title>Genomic Encyclopedia of Type Strains, Phase IV (KMG-IV): sequencing the most valuable type-strain genomes for metagenomic binning, comparative biology and taxonomic classification.</title>
        <authorList>
            <person name="Goeker M."/>
        </authorList>
    </citation>
    <scope>NUCLEOTIDE SEQUENCE [LARGE SCALE GENOMIC DNA]</scope>
    <source>
        <strain evidence="5 6">DSM 103462</strain>
    </source>
</reference>
<evidence type="ECO:0000313" key="6">
    <source>
        <dbReference type="Proteomes" id="UP000518887"/>
    </source>
</evidence>
<dbReference type="PANTHER" id="PTHR43172">
    <property type="entry name" value="ADENYLOSUCCINATE LYASE"/>
    <property type="match status" value="1"/>
</dbReference>
<feature type="domain" description="Adenylosuccinate lyase C-terminal" evidence="4">
    <location>
        <begin position="379"/>
        <end position="465"/>
    </location>
</feature>
<dbReference type="Gene3D" id="1.20.200.10">
    <property type="entry name" value="Fumarase/aspartase (Central domain)"/>
    <property type="match status" value="1"/>
</dbReference>